<dbReference type="RefSeq" id="WP_131302774.1">
    <property type="nucleotide sequence ID" value="NZ_SJJR01000004.1"/>
</dbReference>
<keyword evidence="3" id="KW-1185">Reference proteome</keyword>
<name>A0A4R0GS47_9ACTN</name>
<dbReference type="OrthoDB" id="3387349at2"/>
<feature type="compositionally biased region" description="Basic and acidic residues" evidence="1">
    <location>
        <begin position="88"/>
        <end position="97"/>
    </location>
</feature>
<feature type="compositionally biased region" description="Basic and acidic residues" evidence="1">
    <location>
        <begin position="121"/>
        <end position="130"/>
    </location>
</feature>
<gene>
    <name evidence="2" type="ORF">E0H26_08070</name>
</gene>
<organism evidence="2 3">
    <name type="scientific">Micromonospora zingiberis</name>
    <dbReference type="NCBI Taxonomy" id="2053011"/>
    <lineage>
        <taxon>Bacteria</taxon>
        <taxon>Bacillati</taxon>
        <taxon>Actinomycetota</taxon>
        <taxon>Actinomycetes</taxon>
        <taxon>Micromonosporales</taxon>
        <taxon>Micromonosporaceae</taxon>
        <taxon>Micromonospora</taxon>
    </lineage>
</organism>
<evidence type="ECO:0000313" key="2">
    <source>
        <dbReference type="EMBL" id="TCB98338.1"/>
    </source>
</evidence>
<reference evidence="2 3" key="1">
    <citation type="submission" date="2019-02" db="EMBL/GenBank/DDBJ databases">
        <title>Jishengella sp. nov., isolated from a root of Zingiber montanum.</title>
        <authorList>
            <person name="Kuncharoen N."/>
            <person name="Kudo T."/>
            <person name="Masahiro Y."/>
            <person name="Ohkuma M."/>
            <person name="Tanasupawat S."/>
        </authorList>
    </citation>
    <scope>NUCLEOTIDE SEQUENCE [LARGE SCALE GENOMIC DNA]</scope>
    <source>
        <strain evidence="2 3">PLAI 1-1</strain>
    </source>
</reference>
<dbReference type="EMBL" id="SJJR01000004">
    <property type="protein sequence ID" value="TCB98338.1"/>
    <property type="molecule type" value="Genomic_DNA"/>
</dbReference>
<proteinExistence type="predicted"/>
<protein>
    <submittedName>
        <fullName evidence="2">Uncharacterized protein</fullName>
    </submittedName>
</protein>
<evidence type="ECO:0000256" key="1">
    <source>
        <dbReference type="SAM" id="MobiDB-lite"/>
    </source>
</evidence>
<accession>A0A4R0GS47</accession>
<sequence length="130" mass="14268">MPDIPLTDALAALIRDLQRSTSGDADDGVDVELNLITRANDSGVTWHLAPAENAHAHRIRLTVYPWRQPRQELAVPGHRQPGENVPGRTDRTIRGVDETLVGLDPSRLGSAQLPPIVRPKPGVDIDRDDH</sequence>
<comment type="caution">
    <text evidence="2">The sequence shown here is derived from an EMBL/GenBank/DDBJ whole genome shotgun (WGS) entry which is preliminary data.</text>
</comment>
<feature type="region of interest" description="Disordered" evidence="1">
    <location>
        <begin position="73"/>
        <end position="130"/>
    </location>
</feature>
<evidence type="ECO:0000313" key="3">
    <source>
        <dbReference type="Proteomes" id="UP000292274"/>
    </source>
</evidence>
<dbReference type="Proteomes" id="UP000292274">
    <property type="component" value="Unassembled WGS sequence"/>
</dbReference>
<dbReference type="AlphaFoldDB" id="A0A4R0GS47"/>